<protein>
    <submittedName>
        <fullName evidence="2">Uncharacterized protein</fullName>
    </submittedName>
</protein>
<evidence type="ECO:0000256" key="1">
    <source>
        <dbReference type="SAM" id="MobiDB-lite"/>
    </source>
</evidence>
<sequence length="65" mass="7013">MVPLTWILSPSISCSCFSSLFFSSQSSLGAIPTHTTQHTKVTPVPGRGTSCRVGKHDFTSPRPSY</sequence>
<evidence type="ECO:0000313" key="2">
    <source>
        <dbReference type="EMBL" id="KAE8924547.1"/>
    </source>
</evidence>
<evidence type="ECO:0000313" key="12">
    <source>
        <dbReference type="Proteomes" id="UP000440732"/>
    </source>
</evidence>
<evidence type="ECO:0000313" key="5">
    <source>
        <dbReference type="EMBL" id="KAE9173838.1"/>
    </source>
</evidence>
<feature type="region of interest" description="Disordered" evidence="1">
    <location>
        <begin position="36"/>
        <end position="65"/>
    </location>
</feature>
<accession>A0A6A3DX76</accession>
<gene>
    <name evidence="7" type="ORF">PF001_g25220</name>
    <name evidence="6" type="ORF">PF002_g23835</name>
    <name evidence="5" type="ORF">PF005_g26108</name>
    <name evidence="4" type="ORF">PF006_g23850</name>
    <name evidence="3" type="ORF">PF007_g17238</name>
    <name evidence="2" type="ORF">PF009_g25225</name>
</gene>
<evidence type="ECO:0000313" key="3">
    <source>
        <dbReference type="EMBL" id="KAE9095836.1"/>
    </source>
</evidence>
<dbReference type="EMBL" id="QXGD01002100">
    <property type="protein sequence ID" value="KAE9193665.1"/>
    <property type="molecule type" value="Genomic_DNA"/>
</dbReference>
<reference evidence="8 9" key="1">
    <citation type="submission" date="2018-08" db="EMBL/GenBank/DDBJ databases">
        <title>Genomic investigation of the strawberry pathogen Phytophthora fragariae indicates pathogenicity is determined by transcriptional variation in three key races.</title>
        <authorList>
            <person name="Adams T.M."/>
            <person name="Armitage A.D."/>
            <person name="Sobczyk M.K."/>
            <person name="Bates H.J."/>
            <person name="Dunwell J.M."/>
            <person name="Nellist C.F."/>
            <person name="Harrison R.J."/>
        </authorList>
    </citation>
    <scope>NUCLEOTIDE SEQUENCE [LARGE SCALE GENOMIC DNA]</scope>
    <source>
        <strain evidence="7 10">A4</strain>
        <strain evidence="6 11">BC-1</strain>
        <strain evidence="5 9">NOV-27</strain>
        <strain evidence="4 12">NOV-5</strain>
        <strain evidence="3 13">NOV-71</strain>
        <strain evidence="2 8">NOV-9</strain>
    </source>
</reference>
<evidence type="ECO:0000313" key="6">
    <source>
        <dbReference type="EMBL" id="KAE9193665.1"/>
    </source>
</evidence>
<dbReference type="EMBL" id="QXGB01002948">
    <property type="protein sequence ID" value="KAE9173838.1"/>
    <property type="molecule type" value="Genomic_DNA"/>
</dbReference>
<dbReference type="Proteomes" id="UP000437068">
    <property type="component" value="Unassembled WGS sequence"/>
</dbReference>
<dbReference type="EMBL" id="QXGE01002914">
    <property type="protein sequence ID" value="KAE9278310.1"/>
    <property type="molecule type" value="Genomic_DNA"/>
</dbReference>
<name>A0A6A3DX76_9STRA</name>
<dbReference type="EMBL" id="QXGF01002472">
    <property type="protein sequence ID" value="KAE8924547.1"/>
    <property type="molecule type" value="Genomic_DNA"/>
</dbReference>
<evidence type="ECO:0000313" key="7">
    <source>
        <dbReference type="EMBL" id="KAE9278310.1"/>
    </source>
</evidence>
<dbReference type="Proteomes" id="UP000441208">
    <property type="component" value="Unassembled WGS sequence"/>
</dbReference>
<organism evidence="2 8">
    <name type="scientific">Phytophthora fragariae</name>
    <dbReference type="NCBI Taxonomy" id="53985"/>
    <lineage>
        <taxon>Eukaryota</taxon>
        <taxon>Sar</taxon>
        <taxon>Stramenopiles</taxon>
        <taxon>Oomycota</taxon>
        <taxon>Peronosporomycetes</taxon>
        <taxon>Peronosporales</taxon>
        <taxon>Peronosporaceae</taxon>
        <taxon>Phytophthora</taxon>
    </lineage>
</organism>
<proteinExistence type="predicted"/>
<dbReference type="EMBL" id="QXGA01002527">
    <property type="protein sequence ID" value="KAE9096129.1"/>
    <property type="molecule type" value="Genomic_DNA"/>
</dbReference>
<dbReference type="Proteomes" id="UP000433483">
    <property type="component" value="Unassembled WGS sequence"/>
</dbReference>
<dbReference type="Proteomes" id="UP000440367">
    <property type="component" value="Unassembled WGS sequence"/>
</dbReference>
<dbReference type="AlphaFoldDB" id="A0A6A3DX76"/>
<comment type="caution">
    <text evidence="2">The sequence shown here is derived from an EMBL/GenBank/DDBJ whole genome shotgun (WGS) entry which is preliminary data.</text>
</comment>
<dbReference type="Proteomes" id="UP000440732">
    <property type="component" value="Unassembled WGS sequence"/>
</dbReference>
<evidence type="ECO:0000313" key="11">
    <source>
        <dbReference type="Proteomes" id="UP000440367"/>
    </source>
</evidence>
<evidence type="ECO:0000313" key="8">
    <source>
        <dbReference type="Proteomes" id="UP000429523"/>
    </source>
</evidence>
<keyword evidence="9" id="KW-1185">Reference proteome</keyword>
<evidence type="ECO:0000313" key="10">
    <source>
        <dbReference type="Proteomes" id="UP000437068"/>
    </source>
</evidence>
<evidence type="ECO:0000313" key="4">
    <source>
        <dbReference type="EMBL" id="KAE9096129.1"/>
    </source>
</evidence>
<dbReference type="EMBL" id="QXFZ01001154">
    <property type="protein sequence ID" value="KAE9095836.1"/>
    <property type="molecule type" value="Genomic_DNA"/>
</dbReference>
<dbReference type="Proteomes" id="UP000429523">
    <property type="component" value="Unassembled WGS sequence"/>
</dbReference>
<evidence type="ECO:0000313" key="13">
    <source>
        <dbReference type="Proteomes" id="UP000441208"/>
    </source>
</evidence>
<evidence type="ECO:0000313" key="9">
    <source>
        <dbReference type="Proteomes" id="UP000433483"/>
    </source>
</evidence>